<evidence type="ECO:0000313" key="4">
    <source>
        <dbReference type="EMBL" id="CDG69748.1"/>
    </source>
</evidence>
<evidence type="ECO:0000256" key="2">
    <source>
        <dbReference type="ARBA" id="ARBA00023002"/>
    </source>
</evidence>
<dbReference type="PANTHER" id="PTHR48106:SF18">
    <property type="entry name" value="QUINONE OXIDOREDUCTASE PIG3"/>
    <property type="match status" value="1"/>
</dbReference>
<dbReference type="InterPro" id="IPR014189">
    <property type="entry name" value="Quinone_OxRdtase_PIG3"/>
</dbReference>
<dbReference type="SUPFAM" id="SSF50129">
    <property type="entry name" value="GroES-like"/>
    <property type="match status" value="1"/>
</dbReference>
<organism evidence="4">
    <name type="scientific">Hydra vulgaris</name>
    <name type="common">Hydra</name>
    <name type="synonym">Hydra attenuata</name>
    <dbReference type="NCBI Taxonomy" id="6087"/>
    <lineage>
        <taxon>Eukaryota</taxon>
        <taxon>Metazoa</taxon>
        <taxon>Cnidaria</taxon>
        <taxon>Hydrozoa</taxon>
        <taxon>Hydroidolina</taxon>
        <taxon>Anthoathecata</taxon>
        <taxon>Aplanulata</taxon>
        <taxon>Hydridae</taxon>
        <taxon>Hydra</taxon>
    </lineage>
</organism>
<proteinExistence type="evidence at transcript level"/>
<dbReference type="GO" id="GO:0070402">
    <property type="term" value="F:NADPH binding"/>
    <property type="evidence" value="ECO:0007669"/>
    <property type="project" value="TreeGrafter"/>
</dbReference>
<feature type="domain" description="Enoyl reductase (ER)" evidence="3">
    <location>
        <begin position="32"/>
        <end position="346"/>
    </location>
</feature>
<dbReference type="EMBL" id="HAAD01003516">
    <property type="protein sequence ID" value="CDG69748.1"/>
    <property type="molecule type" value="mRNA"/>
</dbReference>
<dbReference type="InterPro" id="IPR013154">
    <property type="entry name" value="ADH-like_N"/>
</dbReference>
<dbReference type="PANTHER" id="PTHR48106">
    <property type="entry name" value="QUINONE OXIDOREDUCTASE PIG3-RELATED"/>
    <property type="match status" value="1"/>
</dbReference>
<dbReference type="OrthoDB" id="3509362at2759"/>
<dbReference type="Gene3D" id="3.90.180.10">
    <property type="entry name" value="Medium-chain alcohol dehydrogenases, catalytic domain"/>
    <property type="match status" value="1"/>
</dbReference>
<dbReference type="Gene3D" id="3.40.50.720">
    <property type="entry name" value="NAD(P)-binding Rossmann-like Domain"/>
    <property type="match status" value="1"/>
</dbReference>
<dbReference type="NCBIfam" id="TIGR02824">
    <property type="entry name" value="quinone_pig3"/>
    <property type="match status" value="1"/>
</dbReference>
<dbReference type="GeneID" id="100202202"/>
<dbReference type="Pfam" id="PF00107">
    <property type="entry name" value="ADH_zinc_N"/>
    <property type="match status" value="1"/>
</dbReference>
<dbReference type="InterPro" id="IPR020843">
    <property type="entry name" value="ER"/>
</dbReference>
<dbReference type="InterPro" id="IPR011032">
    <property type="entry name" value="GroES-like_sf"/>
</dbReference>
<evidence type="ECO:0000256" key="1">
    <source>
        <dbReference type="ARBA" id="ARBA00022857"/>
    </source>
</evidence>
<dbReference type="InterPro" id="IPR036291">
    <property type="entry name" value="NAD(P)-bd_dom_sf"/>
</dbReference>
<dbReference type="SMART" id="SM00829">
    <property type="entry name" value="PKS_ER"/>
    <property type="match status" value="1"/>
</dbReference>
<dbReference type="OMA" id="HKHMEDA"/>
<dbReference type="CDD" id="cd05276">
    <property type="entry name" value="p53_inducible_oxidoreductase"/>
    <property type="match status" value="1"/>
</dbReference>
<dbReference type="SUPFAM" id="SSF51735">
    <property type="entry name" value="NAD(P)-binding Rossmann-fold domains"/>
    <property type="match status" value="1"/>
</dbReference>
<accession>T2MBX5</accession>
<keyword evidence="1" id="KW-0521">NADP</keyword>
<reference evidence="4" key="1">
    <citation type="journal article" date="2013" name="Genome Biol. Evol.">
        <title>Punctuated emergences of genetic and phenotypic innovations in eumetazoan, bilaterian, euteleostome, and hominidae ancestors.</title>
        <authorList>
            <person name="Wenger Y."/>
            <person name="Galliot B."/>
        </authorList>
    </citation>
    <scope>NUCLEOTIDE SEQUENCE</scope>
    <source>
        <tissue evidence="4">Whole animals</tissue>
    </source>
</reference>
<sequence>MNKLFSHFKTFYNLKSLKNFKFKSTMQAVLVKDSKMFIENVEKVKLKLPQDILVKVEATSINRADILQRKGLYPPPNGESRILGLEASGVVVETGDGCQKFRVGDRVAGILSGGGYAEYVCSDERNFFKVPNTMNLISAAAVPEVWITAYQLIHTISNCQACDTILVHAAGSGVGTAAVQLAKHAKLTVYATAGSENKLEKIKQLGGDVMINYKDQKFDEIILERTQGNGVNVILDCVGGSYITQNLNSLAMDGKWILYGFLGGHNVESKFLLKLFAKRAQLTATTLRTRSIEYKGELIKSLENDVFPYFGTGKLNPIIDKVLDWTNVNEAHAYMESNQSFGKIILKIS</sequence>
<dbReference type="GO" id="GO:0016651">
    <property type="term" value="F:oxidoreductase activity, acting on NAD(P)H"/>
    <property type="evidence" value="ECO:0007669"/>
    <property type="project" value="TreeGrafter"/>
</dbReference>
<dbReference type="AlphaFoldDB" id="T2MBX5"/>
<dbReference type="InterPro" id="IPR013149">
    <property type="entry name" value="ADH-like_C"/>
</dbReference>
<evidence type="ECO:0000259" key="3">
    <source>
        <dbReference type="SMART" id="SM00829"/>
    </source>
</evidence>
<dbReference type="KEGG" id="hmg:100202202"/>
<name>T2MBX5_HYDVU</name>
<keyword evidence="2" id="KW-0560">Oxidoreductase</keyword>
<protein>
    <submittedName>
        <fullName evidence="4">Quinone oxidoreductase PIG3</fullName>
    </submittedName>
</protein>
<gene>
    <name evidence="4" type="primary">TP53I3</name>
</gene>
<dbReference type="Pfam" id="PF08240">
    <property type="entry name" value="ADH_N"/>
    <property type="match status" value="1"/>
</dbReference>